<gene>
    <name evidence="2" type="ORF">ABEB36_014261</name>
</gene>
<reference evidence="2 3" key="1">
    <citation type="submission" date="2024-05" db="EMBL/GenBank/DDBJ databases">
        <title>Genetic variation in Jamaican populations of the coffee berry borer (Hypothenemus hampei).</title>
        <authorList>
            <person name="Errbii M."/>
            <person name="Myrie A."/>
        </authorList>
    </citation>
    <scope>NUCLEOTIDE SEQUENCE [LARGE SCALE GENOMIC DNA]</scope>
    <source>
        <strain evidence="2">JA-Hopewell-2020-01-JO</strain>
        <tissue evidence="2">Whole body</tissue>
    </source>
</reference>
<dbReference type="Proteomes" id="UP001566132">
    <property type="component" value="Unassembled WGS sequence"/>
</dbReference>
<comment type="caution">
    <text evidence="2">The sequence shown here is derived from an EMBL/GenBank/DDBJ whole genome shotgun (WGS) entry which is preliminary data.</text>
</comment>
<name>A0ABD1E3U8_HYPHA</name>
<proteinExistence type="predicted"/>
<organism evidence="2 3">
    <name type="scientific">Hypothenemus hampei</name>
    <name type="common">Coffee berry borer</name>
    <dbReference type="NCBI Taxonomy" id="57062"/>
    <lineage>
        <taxon>Eukaryota</taxon>
        <taxon>Metazoa</taxon>
        <taxon>Ecdysozoa</taxon>
        <taxon>Arthropoda</taxon>
        <taxon>Hexapoda</taxon>
        <taxon>Insecta</taxon>
        <taxon>Pterygota</taxon>
        <taxon>Neoptera</taxon>
        <taxon>Endopterygota</taxon>
        <taxon>Coleoptera</taxon>
        <taxon>Polyphaga</taxon>
        <taxon>Cucujiformia</taxon>
        <taxon>Curculionidae</taxon>
        <taxon>Scolytinae</taxon>
        <taxon>Hypothenemus</taxon>
    </lineage>
</organism>
<evidence type="ECO:0000256" key="1">
    <source>
        <dbReference type="SAM" id="MobiDB-lite"/>
    </source>
</evidence>
<dbReference type="EMBL" id="JBDJPC010000012">
    <property type="protein sequence ID" value="KAL1489348.1"/>
    <property type="molecule type" value="Genomic_DNA"/>
</dbReference>
<feature type="compositionally biased region" description="Basic and acidic residues" evidence="1">
    <location>
        <begin position="35"/>
        <end position="55"/>
    </location>
</feature>
<evidence type="ECO:0000313" key="2">
    <source>
        <dbReference type="EMBL" id="KAL1489348.1"/>
    </source>
</evidence>
<sequence>MWDSYPLKTTSEHQLPGLLALCLIQNLKQRTHRQASKDISKTSTQRQRDFEDHAHPAQLHTLDTQ</sequence>
<accession>A0ABD1E3U8</accession>
<feature type="region of interest" description="Disordered" evidence="1">
    <location>
        <begin position="31"/>
        <end position="65"/>
    </location>
</feature>
<evidence type="ECO:0000313" key="3">
    <source>
        <dbReference type="Proteomes" id="UP001566132"/>
    </source>
</evidence>
<protein>
    <submittedName>
        <fullName evidence="2">Uncharacterized protein</fullName>
    </submittedName>
</protein>
<keyword evidence="3" id="KW-1185">Reference proteome</keyword>
<dbReference type="AlphaFoldDB" id="A0ABD1E3U8"/>